<dbReference type="Gene3D" id="3.40.50.1820">
    <property type="entry name" value="alpha/beta hydrolase"/>
    <property type="match status" value="1"/>
</dbReference>
<dbReference type="InterPro" id="IPR029058">
    <property type="entry name" value="AB_hydrolase_fold"/>
</dbReference>
<keyword evidence="3" id="KW-0812">Transmembrane</keyword>
<protein>
    <submittedName>
        <fullName evidence="6">Unplaced genomic scaffold SPHSTscaffold_210, whole genome shotgun sequence</fullName>
    </submittedName>
</protein>
<dbReference type="InterPro" id="IPR042099">
    <property type="entry name" value="ANL_N_sf"/>
</dbReference>
<gene>
    <name evidence="6" type="ORF">M422DRAFT_269298</name>
</gene>
<organism evidence="6 7">
    <name type="scientific">Sphaerobolus stellatus (strain SS14)</name>
    <dbReference type="NCBI Taxonomy" id="990650"/>
    <lineage>
        <taxon>Eukaryota</taxon>
        <taxon>Fungi</taxon>
        <taxon>Dikarya</taxon>
        <taxon>Basidiomycota</taxon>
        <taxon>Agaricomycotina</taxon>
        <taxon>Agaricomycetes</taxon>
        <taxon>Phallomycetidae</taxon>
        <taxon>Geastrales</taxon>
        <taxon>Sphaerobolaceae</taxon>
        <taxon>Sphaerobolus</taxon>
    </lineage>
</organism>
<evidence type="ECO:0000259" key="4">
    <source>
        <dbReference type="Pfam" id="PF00501"/>
    </source>
</evidence>
<evidence type="ECO:0000256" key="3">
    <source>
        <dbReference type="SAM" id="Phobius"/>
    </source>
</evidence>
<dbReference type="PANTHER" id="PTHR43439">
    <property type="entry name" value="PHENYLACETATE-COENZYME A LIGASE"/>
    <property type="match status" value="1"/>
</dbReference>
<keyword evidence="7" id="KW-1185">Reference proteome</keyword>
<dbReference type="Pfam" id="PF23562">
    <property type="entry name" value="AMP-binding_C_3"/>
    <property type="match status" value="1"/>
</dbReference>
<evidence type="ECO:0000313" key="6">
    <source>
        <dbReference type="EMBL" id="KIJ29342.1"/>
    </source>
</evidence>
<dbReference type="InterPro" id="IPR051414">
    <property type="entry name" value="Adenylate-forming_Reductase"/>
</dbReference>
<evidence type="ECO:0000256" key="1">
    <source>
        <dbReference type="ARBA" id="ARBA00022450"/>
    </source>
</evidence>
<feature type="transmembrane region" description="Helical" evidence="3">
    <location>
        <begin position="236"/>
        <end position="257"/>
    </location>
</feature>
<dbReference type="PANTHER" id="PTHR43439:SF2">
    <property type="entry name" value="ENZYME, PUTATIVE (JCVI)-RELATED"/>
    <property type="match status" value="1"/>
</dbReference>
<dbReference type="AlphaFoldDB" id="A0A0C9UKF1"/>
<evidence type="ECO:0000256" key="2">
    <source>
        <dbReference type="ARBA" id="ARBA00022553"/>
    </source>
</evidence>
<dbReference type="Gene3D" id="3.40.50.12780">
    <property type="entry name" value="N-terminal domain of ligase-like"/>
    <property type="match status" value="1"/>
</dbReference>
<proteinExistence type="predicted"/>
<dbReference type="Pfam" id="PF00501">
    <property type="entry name" value="AMP-binding"/>
    <property type="match status" value="1"/>
</dbReference>
<dbReference type="Proteomes" id="UP000054279">
    <property type="component" value="Unassembled WGS sequence"/>
</dbReference>
<feature type="domain" description="AMP-dependent synthetase/ligase" evidence="4">
    <location>
        <begin position="76"/>
        <end position="351"/>
    </location>
</feature>
<dbReference type="SUPFAM" id="SSF53474">
    <property type="entry name" value="alpha/beta-Hydrolases"/>
    <property type="match status" value="1"/>
</dbReference>
<keyword evidence="2" id="KW-0597">Phosphoprotein</keyword>
<dbReference type="InterPro" id="IPR000873">
    <property type="entry name" value="AMP-dep_synth/lig_dom"/>
</dbReference>
<feature type="domain" description="Thioesterase" evidence="5">
    <location>
        <begin position="734"/>
        <end position="805"/>
    </location>
</feature>
<dbReference type="OrthoDB" id="429813at2759"/>
<dbReference type="EMBL" id="KN837285">
    <property type="protein sequence ID" value="KIJ29342.1"/>
    <property type="molecule type" value="Genomic_DNA"/>
</dbReference>
<name>A0A0C9UKF1_SPHS4</name>
<dbReference type="SUPFAM" id="SSF56801">
    <property type="entry name" value="Acetyl-CoA synthetase-like"/>
    <property type="match status" value="1"/>
</dbReference>
<evidence type="ECO:0000313" key="7">
    <source>
        <dbReference type="Proteomes" id="UP000054279"/>
    </source>
</evidence>
<keyword evidence="3" id="KW-1133">Transmembrane helix</keyword>
<dbReference type="InterPro" id="IPR001031">
    <property type="entry name" value="Thioesterase"/>
</dbReference>
<dbReference type="Pfam" id="PF00975">
    <property type="entry name" value="Thioesterase"/>
    <property type="match status" value="1"/>
</dbReference>
<accession>A0A0C9UKF1</accession>
<evidence type="ECO:0000259" key="5">
    <source>
        <dbReference type="Pfam" id="PF00975"/>
    </source>
</evidence>
<reference evidence="6 7" key="1">
    <citation type="submission" date="2014-06" db="EMBL/GenBank/DDBJ databases">
        <title>Evolutionary Origins and Diversification of the Mycorrhizal Mutualists.</title>
        <authorList>
            <consortium name="DOE Joint Genome Institute"/>
            <consortium name="Mycorrhizal Genomics Consortium"/>
            <person name="Kohler A."/>
            <person name="Kuo A."/>
            <person name="Nagy L.G."/>
            <person name="Floudas D."/>
            <person name="Copeland A."/>
            <person name="Barry K.W."/>
            <person name="Cichocki N."/>
            <person name="Veneault-Fourrey C."/>
            <person name="LaButti K."/>
            <person name="Lindquist E.A."/>
            <person name="Lipzen A."/>
            <person name="Lundell T."/>
            <person name="Morin E."/>
            <person name="Murat C."/>
            <person name="Riley R."/>
            <person name="Ohm R."/>
            <person name="Sun H."/>
            <person name="Tunlid A."/>
            <person name="Henrissat B."/>
            <person name="Grigoriev I.V."/>
            <person name="Hibbett D.S."/>
            <person name="Martin F."/>
        </authorList>
    </citation>
    <scope>NUCLEOTIDE SEQUENCE [LARGE SCALE GENOMIC DNA]</scope>
    <source>
        <strain evidence="6 7">SS14</strain>
    </source>
</reference>
<sequence>MPGSSSTFNRPPLDGSLNLLQIVQYNGKHSPQHPLFRYYEETCNHDIVWSEAVVAFRRAAQYFLQQAPHAPSESKKPVVAILAAVDSITYFSTIVGIMLAGFVPFPISSRNSPGAVEELLAVIGCNWVVASTDPATTALLANLPRKDENSAVKVLPMPKFADLFSTSQDAVDSGHFPGLDIDDDSPCIILHSSGTTSTPKPIRLTHKMVFEHGLQPCFGEVDLCGHMFSAQAIPMYHLMGFISIPWTTMLGLSVAVFSPTTKAVIPSPEVVLSNAVATHCSILYCVPTFLEDWARNATNVRTLKSFTAVFYAGGPLTTLVGNLLFREGINIAPMFGLTEIGAASHVVPARPPPEGWEWLRIAPKLDVVFVPVEPKNEGVFKLVVKANEFKTPAVINTAIDGVPAYDTNDLVVRHAQNEGLWKFYGRHDDRITHSTGEKTNPVPIETLLAEDQNISTVLVFGDQRFQLGALVLPSPKHTVSLDNPKSLADYRNLIWDTVAKVNKNLPQHSRIFKELIIVSRAEKPFEFTSKGTPRRQAVLRKYEPEIENAYKAYEETVLSDVPTLASSDHKDTLYSVRTIVHIILERTIDDNQDIFLAGGDRNVPAFEMCGNYLTTSVFSLCAISIRNTIINHLRGSGRVSTACIRGIPYDFVYTFPTISSLAAFVFGLTLASEHKSDGEMDDMIDDSAGIQKPIPPNDSFVEIQTGKLPALIFLPGLAGRATPFARMPSLSTAVWAAQLTNDTPNQSLEELADFFIAKIKEKQPTGPYRLAGYSASTLLLICMVKKLEKSGQEVVQYVMVDHFPTLYLQGIDPENSPLASEISWKEYIKQSVMLVADGISNTETKDTQLASDRKRLADNIRGILKGQYGNDEAKRFVANSGILLRMSLEFLLGKQFWTVDAAAQTSVWSEKLLHDWMRDVHVPLTVYVTPNGMAKVINLSSERAFDLGAKVVYPDVRVVSLEGDHYSCLWYEDFTEDISKGFGN</sequence>
<dbReference type="InterPro" id="IPR020845">
    <property type="entry name" value="AMP-binding_CS"/>
</dbReference>
<keyword evidence="1" id="KW-0596">Phosphopantetheine</keyword>
<dbReference type="PROSITE" id="PS00455">
    <property type="entry name" value="AMP_BINDING"/>
    <property type="match status" value="1"/>
</dbReference>
<keyword evidence="3" id="KW-0472">Membrane</keyword>
<dbReference type="HOGENOM" id="CLU_298441_0_0_1"/>